<organism evidence="1 2">
    <name type="scientific">Streptomyces pseudovenezuelae</name>
    <dbReference type="NCBI Taxonomy" id="67350"/>
    <lineage>
        <taxon>Bacteria</taxon>
        <taxon>Bacillati</taxon>
        <taxon>Actinomycetota</taxon>
        <taxon>Actinomycetes</taxon>
        <taxon>Kitasatosporales</taxon>
        <taxon>Streptomycetaceae</taxon>
        <taxon>Streptomyces</taxon>
        <taxon>Streptomyces aurantiacus group</taxon>
    </lineage>
</organism>
<dbReference type="Proteomes" id="UP000053039">
    <property type="component" value="Unassembled WGS sequence"/>
</dbReference>
<accession>A0A101NCF0</accession>
<gene>
    <name evidence="1" type="ORF">AQI94_01665</name>
</gene>
<dbReference type="InterPro" id="IPR045993">
    <property type="entry name" value="DUF5949"/>
</dbReference>
<proteinExistence type="predicted"/>
<protein>
    <submittedName>
        <fullName evidence="1">Uncharacterized protein</fullName>
    </submittedName>
</protein>
<dbReference type="Pfam" id="PF19374">
    <property type="entry name" value="DUF5949"/>
    <property type="match status" value="1"/>
</dbReference>
<evidence type="ECO:0000313" key="1">
    <source>
        <dbReference type="EMBL" id="KUM90541.1"/>
    </source>
</evidence>
<dbReference type="AlphaFoldDB" id="A0A101NCF0"/>
<dbReference type="EMBL" id="LMWM01000003">
    <property type="protein sequence ID" value="KUM90541.1"/>
    <property type="molecule type" value="Genomic_DNA"/>
</dbReference>
<reference evidence="1 2" key="1">
    <citation type="submission" date="2015-10" db="EMBL/GenBank/DDBJ databases">
        <title>Draft genome sequence of Streptomyces pseudovenezuelae DSM 40212, type strain for the species Streptomyces pseudovenezuelae.</title>
        <authorList>
            <person name="Ruckert C."/>
            <person name="Winkler A."/>
            <person name="Kalinowski J."/>
            <person name="Kampfer P."/>
            <person name="Glaeser S."/>
        </authorList>
    </citation>
    <scope>NUCLEOTIDE SEQUENCE [LARGE SCALE GENOMIC DNA]</scope>
    <source>
        <strain evidence="1 2">DSM 40212</strain>
    </source>
</reference>
<sequence length="166" mass="17276">MTSTSSETRPLRSADLGTVVVLPWSGENADGVDIPHLLVCSLGNAEGGPQAASAAVERLLTDNGLPVGRELVDGIARPSLPVGLLVVAGQAVLTMPRLSVQCTVPPEWLAAVEARGFAYLIFTTRAWTEAEPGATVDPEALAEFVNADETLDAAAHIVLPARSLRA</sequence>
<comment type="caution">
    <text evidence="1">The sequence shown here is derived from an EMBL/GenBank/DDBJ whole genome shotgun (WGS) entry which is preliminary data.</text>
</comment>
<evidence type="ECO:0000313" key="2">
    <source>
        <dbReference type="Proteomes" id="UP000053039"/>
    </source>
</evidence>
<name>A0A101NCF0_9ACTN</name>
<dbReference type="OrthoDB" id="4309362at2"/>
<dbReference type="RefSeq" id="WP_031051700.1">
    <property type="nucleotide sequence ID" value="NZ_JBEYZI010000116.1"/>
</dbReference>